<evidence type="ECO:0000256" key="1">
    <source>
        <dbReference type="SAM" id="Coils"/>
    </source>
</evidence>
<proteinExistence type="predicted"/>
<evidence type="ECO:0008006" key="4">
    <source>
        <dbReference type="Google" id="ProtNLM"/>
    </source>
</evidence>
<keyword evidence="1" id="KW-0175">Coiled coil</keyword>
<keyword evidence="2" id="KW-0472">Membrane</keyword>
<reference evidence="3" key="1">
    <citation type="submission" date="2021-01" db="EMBL/GenBank/DDBJ databases">
        <authorList>
            <person name="Corre E."/>
            <person name="Pelletier E."/>
            <person name="Niang G."/>
            <person name="Scheremetjew M."/>
            <person name="Finn R."/>
            <person name="Kale V."/>
            <person name="Holt S."/>
            <person name="Cochrane G."/>
            <person name="Meng A."/>
            <person name="Brown T."/>
            <person name="Cohen L."/>
        </authorList>
    </citation>
    <scope>NUCLEOTIDE SEQUENCE</scope>
    <source>
        <strain evidence="3">CCMP281</strain>
    </source>
</reference>
<accession>A0A7S3F1T4</accession>
<name>A0A7S3F1T4_9EUKA</name>
<keyword evidence="2" id="KW-0812">Transmembrane</keyword>
<dbReference type="EMBL" id="HBHX01040642">
    <property type="protein sequence ID" value="CAE0121853.1"/>
    <property type="molecule type" value="Transcribed_RNA"/>
</dbReference>
<gene>
    <name evidence="3" type="ORF">HERI1096_LOCUS22554</name>
</gene>
<organism evidence="3">
    <name type="scientific">Haptolina ericina</name>
    <dbReference type="NCBI Taxonomy" id="156174"/>
    <lineage>
        <taxon>Eukaryota</taxon>
        <taxon>Haptista</taxon>
        <taxon>Haptophyta</taxon>
        <taxon>Prymnesiophyceae</taxon>
        <taxon>Prymnesiales</taxon>
        <taxon>Prymnesiaceae</taxon>
        <taxon>Haptolina</taxon>
    </lineage>
</organism>
<feature type="coiled-coil region" evidence="1">
    <location>
        <begin position="90"/>
        <end position="145"/>
    </location>
</feature>
<dbReference type="AlphaFoldDB" id="A0A7S3F1T4"/>
<keyword evidence="2" id="KW-1133">Transmembrane helix</keyword>
<sequence length="286" mass="31021">MLEPPPEPVCQRARAALLSAARGASTPFFMLVSSLSKYRTAVTVAVLRALVIFAPIAWLLSLDMFCDLAYIVTSILSMLLLSASRDLLLRRSVEEALEDSRSENAKLAQLNNGLEANVSSLQATNKSLEQTASTLQNDLTMLKETIGLVGEMSNTWLEQLRKLHLQHKKENDRQALMLKGHARIIMLQLIQHFDVNGDLKLDSDELRAAEAFLEAGFPNVDIASLKAKASSSGVTLADLEPLILKGLGTTPRDGTPRGMDGAAVLAEAPGPARSSRRLGFGMLSSR</sequence>
<evidence type="ECO:0000313" key="3">
    <source>
        <dbReference type="EMBL" id="CAE0121853.1"/>
    </source>
</evidence>
<protein>
    <recommendedName>
        <fullName evidence="4">EF-hand domain-containing protein</fullName>
    </recommendedName>
</protein>
<feature type="transmembrane region" description="Helical" evidence="2">
    <location>
        <begin position="40"/>
        <end position="62"/>
    </location>
</feature>
<evidence type="ECO:0000256" key="2">
    <source>
        <dbReference type="SAM" id="Phobius"/>
    </source>
</evidence>